<organism evidence="2 3">
    <name type="scientific">Musa troglodytarum</name>
    <name type="common">fe'i banana</name>
    <dbReference type="NCBI Taxonomy" id="320322"/>
    <lineage>
        <taxon>Eukaryota</taxon>
        <taxon>Viridiplantae</taxon>
        <taxon>Streptophyta</taxon>
        <taxon>Embryophyta</taxon>
        <taxon>Tracheophyta</taxon>
        <taxon>Spermatophyta</taxon>
        <taxon>Magnoliopsida</taxon>
        <taxon>Liliopsida</taxon>
        <taxon>Zingiberales</taxon>
        <taxon>Musaceae</taxon>
        <taxon>Musa</taxon>
    </lineage>
</organism>
<dbReference type="AlphaFoldDB" id="A0A9E7KNX0"/>
<reference evidence="2" key="1">
    <citation type="submission" date="2022-05" db="EMBL/GenBank/DDBJ databases">
        <title>The Musa troglodytarum L. genome provides insights into the mechanism of non-climacteric behaviour and enrichment of carotenoids.</title>
        <authorList>
            <person name="Wang J."/>
        </authorList>
    </citation>
    <scope>NUCLEOTIDE SEQUENCE</scope>
    <source>
        <tissue evidence="2">Leaf</tissue>
    </source>
</reference>
<proteinExistence type="predicted"/>
<keyword evidence="1" id="KW-1133">Transmembrane helix</keyword>
<keyword evidence="1" id="KW-0472">Membrane</keyword>
<evidence type="ECO:0000256" key="1">
    <source>
        <dbReference type="SAM" id="Phobius"/>
    </source>
</evidence>
<keyword evidence="1" id="KW-0812">Transmembrane</keyword>
<dbReference type="Proteomes" id="UP001055439">
    <property type="component" value="Chromosome 7"/>
</dbReference>
<evidence type="ECO:0000313" key="2">
    <source>
        <dbReference type="EMBL" id="URE22025.1"/>
    </source>
</evidence>
<evidence type="ECO:0000313" key="3">
    <source>
        <dbReference type="Proteomes" id="UP001055439"/>
    </source>
</evidence>
<name>A0A9E7KNX0_9LILI</name>
<protein>
    <submittedName>
        <fullName evidence="2">Uncharacterized protein</fullName>
    </submittedName>
</protein>
<gene>
    <name evidence="2" type="ORF">MUK42_10766</name>
</gene>
<accession>A0A9E7KNX0</accession>
<keyword evidence="3" id="KW-1185">Reference proteome</keyword>
<feature type="transmembrane region" description="Helical" evidence="1">
    <location>
        <begin position="17"/>
        <end position="37"/>
    </location>
</feature>
<dbReference type="EMBL" id="CP097509">
    <property type="protein sequence ID" value="URE22025.1"/>
    <property type="molecule type" value="Genomic_DNA"/>
</dbReference>
<sequence>MLAIAFLTEVYGGSTSFAFPTLLPSSFCLSTFMFMMMPRAKKLVNPWWMTLKRWCGMVEERVKTVLFGWSLRMRL</sequence>